<dbReference type="Gene3D" id="3.40.50.10540">
    <property type="entry name" value="Crotonobetainyl-coa:carnitine coa-transferase, domain 1"/>
    <property type="match status" value="1"/>
</dbReference>
<dbReference type="AlphaFoldDB" id="A0A2N7W2X8"/>
<sequence length="370" mass="39820">MTTDAPLQGLRVLDLSRLLPGPLATLRLAELGADVLKIEEPGAGDGARAMMQAPADRASGVPSSFYRLVNRGKRETRLDLKSETGRTVLRALVRESHVLVESFRPGVMEKLGLDYRSLVKVNPKLVYCAITGYGSSGPFSQRPGHDLNYLAYAGVLDQIAAPDGKPVVPNIQIADLLGGALPAVTRILAALWQVSRSSEGAFIDISMTHSIHASNIVARATLENADRGAPAGRDALRAGNGLLNGGVPCYNVYQTADGRWLAVGALELKFWERLCGALGRPDWAARHWSLGQVIGGPDAVALAQEMAEHIATHRLKTWIELLEPRDCCVAPVLTVDEAREHVLFQTEPDKRAPAVPPAHPAPSSRPRDDV</sequence>
<feature type="region of interest" description="Disordered" evidence="1">
    <location>
        <begin position="345"/>
        <end position="370"/>
    </location>
</feature>
<dbReference type="RefSeq" id="WP_102643468.1">
    <property type="nucleotide sequence ID" value="NZ_PNYA01000001.1"/>
</dbReference>
<name>A0A2N7W2X8_9BURK</name>
<protein>
    <submittedName>
        <fullName evidence="2">Carnitine dehydratase</fullName>
    </submittedName>
</protein>
<organism evidence="2 3">
    <name type="scientific">Trinickia dabaoshanensis</name>
    <dbReference type="NCBI Taxonomy" id="564714"/>
    <lineage>
        <taxon>Bacteria</taxon>
        <taxon>Pseudomonadati</taxon>
        <taxon>Pseudomonadota</taxon>
        <taxon>Betaproteobacteria</taxon>
        <taxon>Burkholderiales</taxon>
        <taxon>Burkholderiaceae</taxon>
        <taxon>Trinickia</taxon>
    </lineage>
</organism>
<dbReference type="SUPFAM" id="SSF89796">
    <property type="entry name" value="CoA-transferase family III (CaiB/BaiF)"/>
    <property type="match status" value="1"/>
</dbReference>
<accession>A0A2N7W2X8</accession>
<dbReference type="Gene3D" id="3.30.1540.10">
    <property type="entry name" value="formyl-coa transferase, domain 3"/>
    <property type="match status" value="1"/>
</dbReference>
<evidence type="ECO:0000313" key="3">
    <source>
        <dbReference type="Proteomes" id="UP000235616"/>
    </source>
</evidence>
<dbReference type="OrthoDB" id="8523055at2"/>
<dbReference type="InterPro" id="IPR023606">
    <property type="entry name" value="CoA-Trfase_III_dom_1_sf"/>
</dbReference>
<dbReference type="InterPro" id="IPR044855">
    <property type="entry name" value="CoA-Trfase_III_dom3_sf"/>
</dbReference>
<dbReference type="EMBL" id="PNYA01000001">
    <property type="protein sequence ID" value="PMS23758.1"/>
    <property type="molecule type" value="Genomic_DNA"/>
</dbReference>
<dbReference type="PANTHER" id="PTHR48228">
    <property type="entry name" value="SUCCINYL-COA--D-CITRAMALATE COA-TRANSFERASE"/>
    <property type="match status" value="1"/>
</dbReference>
<evidence type="ECO:0000256" key="1">
    <source>
        <dbReference type="SAM" id="MobiDB-lite"/>
    </source>
</evidence>
<keyword evidence="3" id="KW-1185">Reference proteome</keyword>
<dbReference type="InterPro" id="IPR003673">
    <property type="entry name" value="CoA-Trfase_fam_III"/>
</dbReference>
<dbReference type="Pfam" id="PF02515">
    <property type="entry name" value="CoA_transf_3"/>
    <property type="match status" value="1"/>
</dbReference>
<dbReference type="InterPro" id="IPR050509">
    <property type="entry name" value="CoA-transferase_III"/>
</dbReference>
<comment type="caution">
    <text evidence="2">The sequence shown here is derived from an EMBL/GenBank/DDBJ whole genome shotgun (WGS) entry which is preliminary data.</text>
</comment>
<gene>
    <name evidence="2" type="ORF">C0Z18_00845</name>
</gene>
<dbReference type="PANTHER" id="PTHR48228:SF5">
    <property type="entry name" value="ALPHA-METHYLACYL-COA RACEMASE"/>
    <property type="match status" value="1"/>
</dbReference>
<reference evidence="2 3" key="1">
    <citation type="submission" date="2018-01" db="EMBL/GenBank/DDBJ databases">
        <title>Whole genome analyses suggest that Burkholderia sensu lato contains two further novel genera in the rhizoxinica-symbiotica group Mycetohabitans gen. nov., and Trinickia gen. nov.: implications for the evolution of diazotrophy and nodulation in the Burkholderiaceae.</title>
        <authorList>
            <person name="Estrada-de los Santos P."/>
            <person name="Palmer M."/>
            <person name="Chavez-Ramirez B."/>
            <person name="Beukes C."/>
            <person name="Steenkamp E.T."/>
            <person name="Hirsch A.M."/>
            <person name="Manyaka P."/>
            <person name="Maluk M."/>
            <person name="Lafos M."/>
            <person name="Crook M."/>
            <person name="Gross E."/>
            <person name="Simon M.F."/>
            <person name="Bueno dos Reis Junior F."/>
            <person name="Poole P.S."/>
            <person name="Venter S.N."/>
            <person name="James E.K."/>
        </authorList>
    </citation>
    <scope>NUCLEOTIDE SEQUENCE [LARGE SCALE GENOMIC DNA]</scope>
    <source>
        <strain evidence="2 3">GIMN1.004</strain>
    </source>
</reference>
<dbReference type="Proteomes" id="UP000235616">
    <property type="component" value="Unassembled WGS sequence"/>
</dbReference>
<evidence type="ECO:0000313" key="2">
    <source>
        <dbReference type="EMBL" id="PMS23758.1"/>
    </source>
</evidence>
<proteinExistence type="predicted"/>
<dbReference type="GO" id="GO:0003824">
    <property type="term" value="F:catalytic activity"/>
    <property type="evidence" value="ECO:0007669"/>
    <property type="project" value="InterPro"/>
</dbReference>